<dbReference type="SUPFAM" id="SSF48498">
    <property type="entry name" value="Tetracyclin repressor-like, C-terminal domain"/>
    <property type="match status" value="1"/>
</dbReference>
<dbReference type="InterPro" id="IPR041586">
    <property type="entry name" value="PsrA_TetR_C"/>
</dbReference>
<evidence type="ECO:0000259" key="3">
    <source>
        <dbReference type="PROSITE" id="PS50977"/>
    </source>
</evidence>
<dbReference type="InterPro" id="IPR009057">
    <property type="entry name" value="Homeodomain-like_sf"/>
</dbReference>
<organism evidence="4 5">
    <name type="scientific">Allocatelliglobosispora scoriae</name>
    <dbReference type="NCBI Taxonomy" id="643052"/>
    <lineage>
        <taxon>Bacteria</taxon>
        <taxon>Bacillati</taxon>
        <taxon>Actinomycetota</taxon>
        <taxon>Actinomycetes</taxon>
        <taxon>Micromonosporales</taxon>
        <taxon>Micromonosporaceae</taxon>
        <taxon>Allocatelliglobosispora</taxon>
    </lineage>
</organism>
<dbReference type="Gene3D" id="1.10.357.10">
    <property type="entry name" value="Tetracycline Repressor, domain 2"/>
    <property type="match status" value="1"/>
</dbReference>
<dbReference type="PANTHER" id="PTHR30055:SF235">
    <property type="entry name" value="TRANSCRIPTIONAL REGULATORY PROTEIN"/>
    <property type="match status" value="1"/>
</dbReference>
<protein>
    <submittedName>
        <fullName evidence="4">AcrR family transcriptional regulator</fullName>
    </submittedName>
</protein>
<dbReference type="PANTHER" id="PTHR30055">
    <property type="entry name" value="HTH-TYPE TRANSCRIPTIONAL REGULATOR RUTR"/>
    <property type="match status" value="1"/>
</dbReference>
<dbReference type="InterPro" id="IPR050109">
    <property type="entry name" value="HTH-type_TetR-like_transc_reg"/>
</dbReference>
<dbReference type="RefSeq" id="WP_184833799.1">
    <property type="nucleotide sequence ID" value="NZ_JACHMN010000002.1"/>
</dbReference>
<keyword evidence="5" id="KW-1185">Reference proteome</keyword>
<dbReference type="InterPro" id="IPR001647">
    <property type="entry name" value="HTH_TetR"/>
</dbReference>
<feature type="domain" description="HTH tetR-type" evidence="3">
    <location>
        <begin position="4"/>
        <end position="64"/>
    </location>
</feature>
<name>A0A841BMQ9_9ACTN</name>
<accession>A0A841BMQ9</accession>
<keyword evidence="1 2" id="KW-0238">DNA-binding</keyword>
<dbReference type="SUPFAM" id="SSF46689">
    <property type="entry name" value="Homeodomain-like"/>
    <property type="match status" value="1"/>
</dbReference>
<reference evidence="4 5" key="1">
    <citation type="submission" date="2020-08" db="EMBL/GenBank/DDBJ databases">
        <title>Sequencing the genomes of 1000 actinobacteria strains.</title>
        <authorList>
            <person name="Klenk H.-P."/>
        </authorList>
    </citation>
    <scope>NUCLEOTIDE SEQUENCE [LARGE SCALE GENOMIC DNA]</scope>
    <source>
        <strain evidence="4 5">DSM 45362</strain>
    </source>
</reference>
<dbReference type="PRINTS" id="PR00455">
    <property type="entry name" value="HTHTETR"/>
</dbReference>
<dbReference type="GO" id="GO:0003700">
    <property type="term" value="F:DNA-binding transcription factor activity"/>
    <property type="evidence" value="ECO:0007669"/>
    <property type="project" value="TreeGrafter"/>
</dbReference>
<dbReference type="InterPro" id="IPR036271">
    <property type="entry name" value="Tet_transcr_reg_TetR-rel_C_sf"/>
</dbReference>
<evidence type="ECO:0000256" key="1">
    <source>
        <dbReference type="ARBA" id="ARBA00023125"/>
    </source>
</evidence>
<evidence type="ECO:0000313" key="5">
    <source>
        <dbReference type="Proteomes" id="UP000587527"/>
    </source>
</evidence>
<dbReference type="PROSITE" id="PS50977">
    <property type="entry name" value="HTH_TETR_2"/>
    <property type="match status" value="1"/>
</dbReference>
<gene>
    <name evidence="4" type="ORF">F4553_001489</name>
</gene>
<sequence>MASPDTRTQILDAAERLFAEHGYRGTSVRAITDLAGANLAAVGYHFGSKAELLAAVVRRVIEPITAAQSAGLDLLLARTPDPLVTELVEAFAGPLFDEMPVGDEGGARTSRLIVTIISDPAEEARSWTGPAEDAVRDRYLAAFGRALPDLPPEELWFRMRGILAVTAVDRVQVYHQRPPASLSPVAGDAARRWAISFLAAAMSAPPTVPLPR</sequence>
<evidence type="ECO:0000313" key="4">
    <source>
        <dbReference type="EMBL" id="MBB5868110.1"/>
    </source>
</evidence>
<dbReference type="Pfam" id="PF17939">
    <property type="entry name" value="TetR_C_30"/>
    <property type="match status" value="1"/>
</dbReference>
<dbReference type="EMBL" id="JACHMN010000002">
    <property type="protein sequence ID" value="MBB5868110.1"/>
    <property type="molecule type" value="Genomic_DNA"/>
</dbReference>
<comment type="caution">
    <text evidence="4">The sequence shown here is derived from an EMBL/GenBank/DDBJ whole genome shotgun (WGS) entry which is preliminary data.</text>
</comment>
<dbReference type="AlphaFoldDB" id="A0A841BMQ9"/>
<dbReference type="Pfam" id="PF00440">
    <property type="entry name" value="TetR_N"/>
    <property type="match status" value="1"/>
</dbReference>
<dbReference type="Proteomes" id="UP000587527">
    <property type="component" value="Unassembled WGS sequence"/>
</dbReference>
<proteinExistence type="predicted"/>
<dbReference type="GO" id="GO:0000976">
    <property type="term" value="F:transcription cis-regulatory region binding"/>
    <property type="evidence" value="ECO:0007669"/>
    <property type="project" value="TreeGrafter"/>
</dbReference>
<evidence type="ECO:0000256" key="2">
    <source>
        <dbReference type="PROSITE-ProRule" id="PRU00335"/>
    </source>
</evidence>
<feature type="DNA-binding region" description="H-T-H motif" evidence="2">
    <location>
        <begin position="27"/>
        <end position="46"/>
    </location>
</feature>